<keyword evidence="7" id="KW-0175">Coiled coil</keyword>
<feature type="transmembrane region" description="Helical" evidence="8">
    <location>
        <begin position="312"/>
        <end position="345"/>
    </location>
</feature>
<sequence>MLNAGIVALVGLVWTLVLFAVAVFGERQSQRFQRYWTPIYTLSLAVYCTAWTFYGTVTQAARWQTPLPPTFIGTILVFVLATPLLIRIASLAKAQNSASIADLIASRFGKDSRLAAFITAVVLIGMVPYVALQLKAVAMSFAMLTGGVAQTPAWQDAALWVAVFMALFAMLFGTRRAAATEHNRGLVLAIAFESVFKLAAMLALGLYAGSEWLKLPDPVGLVQWPRLDSSYVTLAALGAVAMFTLPHQFHVGMVELDEPDRLKRARWWFPVYLLLIAAPTLPIAWLGSLRLGGTLPSDLYVLGLPLQDGHHGLAVLAFMGGVSAATGMVILVALTLSIMIANHWIAPLTLRQATQIERDWRPRVLWHRRVAIALVLALAYAYSRAMDAAQALADIGALSFSALALLAPAVIAAVYRPQRSARALRQGLMCGFLVWLWMVLPPVLESAIGSWSESLAFLHPRFWPWIGDWDAITRATVLSQVANIAVLLWRSDRRPREASHAPQQIDSVLLRSLVARFLPPVATAQLFEGAAPIADADRVARIERELAPVIGSASARLLVDAARRATDPERVADFVGETSATLRFNQQLLEAALENMSQGISVVDGALRLVAWNQRYAERFAYPPELLQVGTPIEDLLRHNLATRFADAEALQHEIDKRLMHMRAGTPYVAERRFADGTVIEIRGNPMPGGGFVATFTDVTAFRQNERQLQQAAETLEQRVQERTSELAEASRAAERANQAKTRFLAAVSHDLLQPIHAAHLFTHALAQSDESLKVRDSVAQIDGALTSAESLLAGLLDISRLDAGAMQPKLEAVPLADVLEHLGREFDVLAKERGLRLCWRSSRLWVRTDAQMLRRILQNFLANAIRYTRRGKMLLGVRRQGRFACISVYDTGPGIAEQDRDLIFEEFRRLDRGSQGLGLGLAIARRMADLLSHELVLQSTPGRGSVFSVRVPIATVRTRKPATVTPEREILPATRVLVVDNDRAVLNGMAALLTRWSCTVHLASDAEQAAAILREHEVDLLMLDFHLDDGQNGLALRSRLGPPWSERAAIVITADHSEAVQAAVTEAGCHLLYKPVRPLALKSLMSRLGSAL</sequence>
<accession>A0A2P1PZA3</accession>
<reference evidence="11 12" key="1">
    <citation type="submission" date="2018-03" db="EMBL/GenBank/DDBJ databases">
        <title>Ahniella affigens gen. nov., sp. nov., a gammaproteobacterium isolated from sandy soil near a stream.</title>
        <authorList>
            <person name="Ko Y."/>
            <person name="Kim J.-H."/>
        </authorList>
    </citation>
    <scope>NUCLEOTIDE SEQUENCE [LARGE SCALE GENOMIC DNA]</scope>
    <source>
        <strain evidence="11 12">D13</strain>
    </source>
</reference>
<dbReference type="InterPro" id="IPR000014">
    <property type="entry name" value="PAS"/>
</dbReference>
<dbReference type="Proteomes" id="UP000241074">
    <property type="component" value="Chromosome"/>
</dbReference>
<evidence type="ECO:0000256" key="3">
    <source>
        <dbReference type="ARBA" id="ARBA00022553"/>
    </source>
</evidence>
<dbReference type="FunFam" id="3.30.565.10:FF:000049">
    <property type="entry name" value="Two-component sensor histidine kinase"/>
    <property type="match status" value="1"/>
</dbReference>
<reference evidence="11 12" key="2">
    <citation type="submission" date="2018-03" db="EMBL/GenBank/DDBJ databases">
        <authorList>
            <person name="Keele B.F."/>
        </authorList>
    </citation>
    <scope>NUCLEOTIDE SEQUENCE [LARGE SCALE GENOMIC DNA]</scope>
    <source>
        <strain evidence="11 12">D13</strain>
    </source>
</reference>
<evidence type="ECO:0000256" key="6">
    <source>
        <dbReference type="PROSITE-ProRule" id="PRU00169"/>
    </source>
</evidence>
<feature type="transmembrane region" description="Helical" evidence="8">
    <location>
        <begin position="366"/>
        <end position="383"/>
    </location>
</feature>
<dbReference type="InterPro" id="IPR036097">
    <property type="entry name" value="HisK_dim/P_sf"/>
</dbReference>
<keyword evidence="3 6" id="KW-0597">Phosphoprotein</keyword>
<feature type="transmembrane region" description="Helical" evidence="8">
    <location>
        <begin position="186"/>
        <end position="209"/>
    </location>
</feature>
<dbReference type="InterPro" id="IPR004358">
    <property type="entry name" value="Sig_transdc_His_kin-like_C"/>
</dbReference>
<feature type="transmembrane region" description="Helical" evidence="8">
    <location>
        <begin position="6"/>
        <end position="24"/>
    </location>
</feature>
<dbReference type="Pfam" id="PF00512">
    <property type="entry name" value="HisKA"/>
    <property type="match status" value="1"/>
</dbReference>
<dbReference type="GO" id="GO:0005886">
    <property type="term" value="C:plasma membrane"/>
    <property type="evidence" value="ECO:0007669"/>
    <property type="project" value="TreeGrafter"/>
</dbReference>
<feature type="transmembrane region" description="Helical" evidence="8">
    <location>
        <begin position="427"/>
        <end position="451"/>
    </location>
</feature>
<evidence type="ECO:0000256" key="4">
    <source>
        <dbReference type="ARBA" id="ARBA00022679"/>
    </source>
</evidence>
<dbReference type="Gene3D" id="1.20.1730.10">
    <property type="entry name" value="Sodium/glucose cotransporter"/>
    <property type="match status" value="1"/>
</dbReference>
<evidence type="ECO:0000256" key="1">
    <source>
        <dbReference type="ARBA" id="ARBA00000085"/>
    </source>
</evidence>
<keyword evidence="12" id="KW-1185">Reference proteome</keyword>
<proteinExistence type="predicted"/>
<dbReference type="InterPro" id="IPR005467">
    <property type="entry name" value="His_kinase_dom"/>
</dbReference>
<dbReference type="OrthoDB" id="9764438at2"/>
<keyword evidence="8" id="KW-1133">Transmembrane helix</keyword>
<keyword evidence="8" id="KW-0812">Transmembrane</keyword>
<keyword evidence="8" id="KW-0472">Membrane</keyword>
<keyword evidence="4" id="KW-0808">Transferase</keyword>
<protein>
    <recommendedName>
        <fullName evidence="2">histidine kinase</fullName>
        <ecNumber evidence="2">2.7.13.3</ecNumber>
    </recommendedName>
</protein>
<dbReference type="Gene3D" id="3.30.450.20">
    <property type="entry name" value="PAS domain"/>
    <property type="match status" value="1"/>
</dbReference>
<evidence type="ECO:0000256" key="7">
    <source>
        <dbReference type="SAM" id="Coils"/>
    </source>
</evidence>
<dbReference type="SMART" id="SM00091">
    <property type="entry name" value="PAS"/>
    <property type="match status" value="1"/>
</dbReference>
<dbReference type="PROSITE" id="PS50109">
    <property type="entry name" value="HIS_KIN"/>
    <property type="match status" value="1"/>
</dbReference>
<dbReference type="SMART" id="SM00388">
    <property type="entry name" value="HisKA"/>
    <property type="match status" value="1"/>
</dbReference>
<feature type="transmembrane region" description="Helical" evidence="8">
    <location>
        <begin position="229"/>
        <end position="246"/>
    </location>
</feature>
<dbReference type="InterPro" id="IPR003661">
    <property type="entry name" value="HisK_dim/P_dom"/>
</dbReference>
<dbReference type="GO" id="GO:0000155">
    <property type="term" value="F:phosphorelay sensor kinase activity"/>
    <property type="evidence" value="ECO:0007669"/>
    <property type="project" value="InterPro"/>
</dbReference>
<dbReference type="GO" id="GO:0009927">
    <property type="term" value="F:histidine phosphotransfer kinase activity"/>
    <property type="evidence" value="ECO:0007669"/>
    <property type="project" value="TreeGrafter"/>
</dbReference>
<evidence type="ECO:0000313" key="12">
    <source>
        <dbReference type="Proteomes" id="UP000241074"/>
    </source>
</evidence>
<feature type="domain" description="Response regulatory" evidence="10">
    <location>
        <begin position="976"/>
        <end position="1090"/>
    </location>
</feature>
<dbReference type="SMART" id="SM00387">
    <property type="entry name" value="HATPase_c"/>
    <property type="match status" value="1"/>
</dbReference>
<dbReference type="CDD" id="cd00075">
    <property type="entry name" value="HATPase"/>
    <property type="match status" value="1"/>
</dbReference>
<evidence type="ECO:0000256" key="2">
    <source>
        <dbReference type="ARBA" id="ARBA00012438"/>
    </source>
</evidence>
<organism evidence="11 12">
    <name type="scientific">Ahniella affigens</name>
    <dbReference type="NCBI Taxonomy" id="2021234"/>
    <lineage>
        <taxon>Bacteria</taxon>
        <taxon>Pseudomonadati</taxon>
        <taxon>Pseudomonadota</taxon>
        <taxon>Gammaproteobacteria</taxon>
        <taxon>Lysobacterales</taxon>
        <taxon>Rhodanobacteraceae</taxon>
        <taxon>Ahniella</taxon>
    </lineage>
</organism>
<comment type="catalytic activity">
    <reaction evidence="1">
        <text>ATP + protein L-histidine = ADP + protein N-phospho-L-histidine.</text>
        <dbReference type="EC" id="2.7.13.3"/>
    </reaction>
</comment>
<feature type="transmembrane region" description="Helical" evidence="8">
    <location>
        <begin position="395"/>
        <end position="415"/>
    </location>
</feature>
<dbReference type="PANTHER" id="PTHR43047">
    <property type="entry name" value="TWO-COMPONENT HISTIDINE PROTEIN KINASE"/>
    <property type="match status" value="1"/>
</dbReference>
<feature type="transmembrane region" description="Helical" evidence="8">
    <location>
        <begin position="157"/>
        <end position="174"/>
    </location>
</feature>
<dbReference type="SUPFAM" id="SSF55785">
    <property type="entry name" value="PYP-like sensor domain (PAS domain)"/>
    <property type="match status" value="1"/>
</dbReference>
<evidence type="ECO:0000256" key="8">
    <source>
        <dbReference type="SAM" id="Phobius"/>
    </source>
</evidence>
<keyword evidence="5 11" id="KW-0418">Kinase</keyword>
<feature type="coiled-coil region" evidence="7">
    <location>
        <begin position="699"/>
        <end position="740"/>
    </location>
</feature>
<dbReference type="PANTHER" id="PTHR43047:SF9">
    <property type="entry name" value="HISTIDINE KINASE"/>
    <property type="match status" value="1"/>
</dbReference>
<feature type="modified residue" description="4-aspartylphosphate" evidence="6">
    <location>
        <position position="1025"/>
    </location>
</feature>
<dbReference type="PRINTS" id="PR00344">
    <property type="entry name" value="BCTRLSENSOR"/>
</dbReference>
<dbReference type="Pfam" id="PF12860">
    <property type="entry name" value="PAS_7"/>
    <property type="match status" value="1"/>
</dbReference>
<evidence type="ECO:0000256" key="5">
    <source>
        <dbReference type="ARBA" id="ARBA00022777"/>
    </source>
</evidence>
<feature type="transmembrane region" description="Helical" evidence="8">
    <location>
        <begin position="114"/>
        <end position="137"/>
    </location>
</feature>
<dbReference type="InterPro" id="IPR003594">
    <property type="entry name" value="HATPase_dom"/>
</dbReference>
<name>A0A2P1PZA3_9GAMM</name>
<dbReference type="InterPro" id="IPR011006">
    <property type="entry name" value="CheY-like_superfamily"/>
</dbReference>
<evidence type="ECO:0000313" key="11">
    <source>
        <dbReference type="EMBL" id="AVQ00174.1"/>
    </source>
</evidence>
<evidence type="ECO:0000259" key="10">
    <source>
        <dbReference type="PROSITE" id="PS50110"/>
    </source>
</evidence>
<feature type="domain" description="Histidine kinase" evidence="9">
    <location>
        <begin position="747"/>
        <end position="956"/>
    </location>
</feature>
<dbReference type="Gene3D" id="3.30.565.10">
    <property type="entry name" value="Histidine kinase-like ATPase, C-terminal domain"/>
    <property type="match status" value="1"/>
</dbReference>
<dbReference type="Pfam" id="PF00072">
    <property type="entry name" value="Response_reg"/>
    <property type="match status" value="1"/>
</dbReference>
<dbReference type="EMBL" id="CP027860">
    <property type="protein sequence ID" value="AVQ00174.1"/>
    <property type="molecule type" value="Genomic_DNA"/>
</dbReference>
<dbReference type="Gene3D" id="1.10.287.130">
    <property type="match status" value="1"/>
</dbReference>
<dbReference type="InterPro" id="IPR038377">
    <property type="entry name" value="Na/Glc_symporter_sf"/>
</dbReference>
<evidence type="ECO:0000259" key="9">
    <source>
        <dbReference type="PROSITE" id="PS50109"/>
    </source>
</evidence>
<dbReference type="PROSITE" id="PS50110">
    <property type="entry name" value="RESPONSE_REGULATORY"/>
    <property type="match status" value="1"/>
</dbReference>
<dbReference type="SMART" id="SM00448">
    <property type="entry name" value="REC"/>
    <property type="match status" value="1"/>
</dbReference>
<dbReference type="Pfam" id="PF02518">
    <property type="entry name" value="HATPase_c"/>
    <property type="match status" value="1"/>
</dbReference>
<dbReference type="SUPFAM" id="SSF47384">
    <property type="entry name" value="Homodimeric domain of signal transducing histidine kinase"/>
    <property type="match status" value="1"/>
</dbReference>
<dbReference type="KEGG" id="xba:C7S18_17925"/>
<dbReference type="SUPFAM" id="SSF55874">
    <property type="entry name" value="ATPase domain of HSP90 chaperone/DNA topoisomerase II/histidine kinase"/>
    <property type="match status" value="1"/>
</dbReference>
<feature type="transmembrane region" description="Helical" evidence="8">
    <location>
        <begin position="36"/>
        <end position="54"/>
    </location>
</feature>
<gene>
    <name evidence="11" type="ORF">C7S18_17925</name>
</gene>
<dbReference type="CDD" id="cd00130">
    <property type="entry name" value="PAS"/>
    <property type="match status" value="1"/>
</dbReference>
<dbReference type="EC" id="2.7.13.3" evidence="2"/>
<dbReference type="InterPro" id="IPR036890">
    <property type="entry name" value="HATPase_C_sf"/>
</dbReference>
<dbReference type="SUPFAM" id="SSF52172">
    <property type="entry name" value="CheY-like"/>
    <property type="match status" value="1"/>
</dbReference>
<dbReference type="InterPro" id="IPR001789">
    <property type="entry name" value="Sig_transdc_resp-reg_receiver"/>
</dbReference>
<feature type="transmembrane region" description="Helical" evidence="8">
    <location>
        <begin position="267"/>
        <end position="292"/>
    </location>
</feature>
<dbReference type="Gene3D" id="3.40.50.2300">
    <property type="match status" value="1"/>
</dbReference>
<dbReference type="CDD" id="cd00082">
    <property type="entry name" value="HisKA"/>
    <property type="match status" value="1"/>
</dbReference>
<dbReference type="InterPro" id="IPR035965">
    <property type="entry name" value="PAS-like_dom_sf"/>
</dbReference>
<feature type="transmembrane region" description="Helical" evidence="8">
    <location>
        <begin position="66"/>
        <end position="86"/>
    </location>
</feature>
<dbReference type="AlphaFoldDB" id="A0A2P1PZA3"/>